<accession>A0A822YR10</accession>
<comment type="caution">
    <text evidence="2">The sequence shown here is derived from an EMBL/GenBank/DDBJ whole genome shotgun (WGS) entry which is preliminary data.</text>
</comment>
<dbReference type="EMBL" id="DUZY01000003">
    <property type="protein sequence ID" value="DAD33475.1"/>
    <property type="molecule type" value="Genomic_DNA"/>
</dbReference>
<feature type="compositionally biased region" description="Basic and acidic residues" evidence="1">
    <location>
        <begin position="35"/>
        <end position="57"/>
    </location>
</feature>
<feature type="region of interest" description="Disordered" evidence="1">
    <location>
        <begin position="170"/>
        <end position="212"/>
    </location>
</feature>
<keyword evidence="3" id="KW-1185">Reference proteome</keyword>
<feature type="region of interest" description="Disordered" evidence="1">
    <location>
        <begin position="226"/>
        <end position="255"/>
    </location>
</feature>
<dbReference type="Proteomes" id="UP000607653">
    <property type="component" value="Unassembled WGS sequence"/>
</dbReference>
<organism evidence="2 3">
    <name type="scientific">Nelumbo nucifera</name>
    <name type="common">Sacred lotus</name>
    <dbReference type="NCBI Taxonomy" id="4432"/>
    <lineage>
        <taxon>Eukaryota</taxon>
        <taxon>Viridiplantae</taxon>
        <taxon>Streptophyta</taxon>
        <taxon>Embryophyta</taxon>
        <taxon>Tracheophyta</taxon>
        <taxon>Spermatophyta</taxon>
        <taxon>Magnoliopsida</taxon>
        <taxon>Proteales</taxon>
        <taxon>Nelumbonaceae</taxon>
        <taxon>Nelumbo</taxon>
    </lineage>
</organism>
<feature type="region of interest" description="Disordered" evidence="1">
    <location>
        <begin position="35"/>
        <end position="108"/>
    </location>
</feature>
<name>A0A822YR10_NELNU</name>
<evidence type="ECO:0000313" key="2">
    <source>
        <dbReference type="EMBL" id="DAD33475.1"/>
    </source>
</evidence>
<reference evidence="2 3" key="1">
    <citation type="journal article" date="2020" name="Mol. Biol. Evol.">
        <title>Distinct Expression and Methylation Patterns for Genes with Different Fates following a Single Whole-Genome Duplication in Flowering Plants.</title>
        <authorList>
            <person name="Shi T."/>
            <person name="Rahmani R.S."/>
            <person name="Gugger P.F."/>
            <person name="Wang M."/>
            <person name="Li H."/>
            <person name="Zhang Y."/>
            <person name="Li Z."/>
            <person name="Wang Q."/>
            <person name="Van de Peer Y."/>
            <person name="Marchal K."/>
            <person name="Chen J."/>
        </authorList>
    </citation>
    <scope>NUCLEOTIDE SEQUENCE [LARGE SCALE GENOMIC DNA]</scope>
    <source>
        <tissue evidence="2">Leaf</tissue>
    </source>
</reference>
<feature type="compositionally biased region" description="Basic and acidic residues" evidence="1">
    <location>
        <begin position="182"/>
        <end position="209"/>
    </location>
</feature>
<evidence type="ECO:0000313" key="3">
    <source>
        <dbReference type="Proteomes" id="UP000607653"/>
    </source>
</evidence>
<sequence>MELFRPAPEIQSNAQSFLSSQSATLPWVPPMATVHAEDFQGRRELPSDHEEGRREPPSDPLFLSEKEYRLYGLVRRPSNPPDISYPTAPAHYGRGQRMGQPAPLDGETGRDALFLSEREYRTYGLAREPPTSTLPATGTSVPHTKESCYPVGYGPYGAVYSGVYPPLPRRETASSEHYPLVPRRESYRTDSDYQERGTADYLGRRRPDEVEGSYSTYASNVLSDYNQRHHLGGRGDLTSQSVSSRYSFAGPPSYR</sequence>
<dbReference type="AlphaFoldDB" id="A0A822YR10"/>
<feature type="compositionally biased region" description="Polar residues" evidence="1">
    <location>
        <begin position="237"/>
        <end position="246"/>
    </location>
</feature>
<gene>
    <name evidence="2" type="ORF">HUJ06_012326</name>
</gene>
<proteinExistence type="predicted"/>
<protein>
    <submittedName>
        <fullName evidence="2">Uncharacterized protein</fullName>
    </submittedName>
</protein>
<evidence type="ECO:0000256" key="1">
    <source>
        <dbReference type="SAM" id="MobiDB-lite"/>
    </source>
</evidence>